<gene>
    <name evidence="6" type="primary">xerC_4</name>
    <name evidence="6" type="ORF">AMURIS_05063</name>
</gene>
<dbReference type="OrthoDB" id="1863109at2"/>
<comment type="similarity">
    <text evidence="1">Belongs to the 'phage' integrase family.</text>
</comment>
<evidence type="ECO:0000256" key="2">
    <source>
        <dbReference type="ARBA" id="ARBA00023125"/>
    </source>
</evidence>
<evidence type="ECO:0000313" key="6">
    <source>
        <dbReference type="EMBL" id="SOY32305.1"/>
    </source>
</evidence>
<evidence type="ECO:0000256" key="3">
    <source>
        <dbReference type="ARBA" id="ARBA00023172"/>
    </source>
</evidence>
<evidence type="ECO:0000256" key="4">
    <source>
        <dbReference type="SAM" id="MobiDB-lite"/>
    </source>
</evidence>
<sequence length="590" mass="68456">MQAYQYLQAAPQEDTGQLQEQLERELAECTEILPTHRNKLRAFMEGRGIWHICDLDYPARAAYEQFLKGQFRSTAYMAYLKAMDLVKLHSIKEQVRAVRERGRPTAEYGNGILFLPYHPDPEIAERFIDAANKGRLAWDFGQKAPEKMKRQIFASLHYVIGNYNGDQLQVHLRRLKELYGFCIDRKIASIDGIELVQAEEFEETMQASGEKGAAYGIIDLCRKALFMQAAEICWDANVWYMERLHIQPERLNPAKPVKAMSFLEVTHKGNRELLKKYMRYGIGVTNLSISVLRTEMIWVRNFLSEAGREDICQATGKQMEEYFLKLADKGLQPKSYNAQVMSIQHFFNFLIARGYIERAPFCVDYYLKKVVPKHNDRSVDAEIRAEILQKLPGFPEDIRLMYLHLWGIGLRISEVCILKGDAYYIQGKDAWVQVYQTKMRSYKRIPIPYALYRLMMVYLKKHQIGPDDYAFQNSQGEAYRSATFRLKMQECCEKNGIKGGEYIFRSHDYRHGIATLFYDSGVSLQGVRDYLGHVYEEMTQQYIDYMPRKIEKANEKYFKEHGSLAAGLKIRKGGSGSDGKQDQPERTGKL</sequence>
<proteinExistence type="inferred from homology"/>
<name>A0A2K4ZPE0_9FIRM</name>
<feature type="region of interest" description="Disordered" evidence="4">
    <location>
        <begin position="568"/>
        <end position="590"/>
    </location>
</feature>
<dbReference type="InterPro" id="IPR013762">
    <property type="entry name" value="Integrase-like_cat_sf"/>
</dbReference>
<dbReference type="PANTHER" id="PTHR30349">
    <property type="entry name" value="PHAGE INTEGRASE-RELATED"/>
    <property type="match status" value="1"/>
</dbReference>
<dbReference type="InterPro" id="IPR050090">
    <property type="entry name" value="Tyrosine_recombinase_XerCD"/>
</dbReference>
<dbReference type="InterPro" id="IPR010998">
    <property type="entry name" value="Integrase_recombinase_N"/>
</dbReference>
<dbReference type="GO" id="GO:0006310">
    <property type="term" value="P:DNA recombination"/>
    <property type="evidence" value="ECO:0007669"/>
    <property type="project" value="UniProtKB-KW"/>
</dbReference>
<dbReference type="InterPro" id="IPR011010">
    <property type="entry name" value="DNA_brk_join_enz"/>
</dbReference>
<dbReference type="EMBL" id="OFSM01000045">
    <property type="protein sequence ID" value="SOY32305.1"/>
    <property type="molecule type" value="Genomic_DNA"/>
</dbReference>
<dbReference type="GO" id="GO:0003677">
    <property type="term" value="F:DNA binding"/>
    <property type="evidence" value="ECO:0007669"/>
    <property type="project" value="UniProtKB-KW"/>
</dbReference>
<keyword evidence="2" id="KW-0238">DNA-binding</keyword>
<dbReference type="GO" id="GO:0015074">
    <property type="term" value="P:DNA integration"/>
    <property type="evidence" value="ECO:0007669"/>
    <property type="project" value="InterPro"/>
</dbReference>
<dbReference type="Gene3D" id="1.10.150.130">
    <property type="match status" value="1"/>
</dbReference>
<accession>A0A2K4ZPE0</accession>
<dbReference type="SUPFAM" id="SSF56349">
    <property type="entry name" value="DNA breaking-rejoining enzymes"/>
    <property type="match status" value="1"/>
</dbReference>
<dbReference type="Proteomes" id="UP000236311">
    <property type="component" value="Unassembled WGS sequence"/>
</dbReference>
<dbReference type="PROSITE" id="PS51898">
    <property type="entry name" value="TYR_RECOMBINASE"/>
    <property type="match status" value="1"/>
</dbReference>
<feature type="domain" description="Tyr recombinase" evidence="5">
    <location>
        <begin position="374"/>
        <end position="555"/>
    </location>
</feature>
<reference evidence="6 7" key="1">
    <citation type="submission" date="2018-01" db="EMBL/GenBank/DDBJ databases">
        <authorList>
            <person name="Gaut B.S."/>
            <person name="Morton B.R."/>
            <person name="Clegg M.T."/>
            <person name="Duvall M.R."/>
        </authorList>
    </citation>
    <scope>NUCLEOTIDE SEQUENCE [LARGE SCALE GENOMIC DNA]</scope>
    <source>
        <strain evidence="6">GP69</strain>
    </source>
</reference>
<feature type="compositionally biased region" description="Basic and acidic residues" evidence="4">
    <location>
        <begin position="579"/>
        <end position="590"/>
    </location>
</feature>
<keyword evidence="7" id="KW-1185">Reference proteome</keyword>
<evidence type="ECO:0000259" key="5">
    <source>
        <dbReference type="PROSITE" id="PS51898"/>
    </source>
</evidence>
<organism evidence="6 7">
    <name type="scientific">Acetatifactor muris</name>
    <dbReference type="NCBI Taxonomy" id="879566"/>
    <lineage>
        <taxon>Bacteria</taxon>
        <taxon>Bacillati</taxon>
        <taxon>Bacillota</taxon>
        <taxon>Clostridia</taxon>
        <taxon>Lachnospirales</taxon>
        <taxon>Lachnospiraceae</taxon>
        <taxon>Acetatifactor</taxon>
    </lineage>
</organism>
<dbReference type="AlphaFoldDB" id="A0A2K4ZPE0"/>
<dbReference type="Gene3D" id="1.10.443.10">
    <property type="entry name" value="Intergrase catalytic core"/>
    <property type="match status" value="1"/>
</dbReference>
<keyword evidence="3" id="KW-0233">DNA recombination</keyword>
<dbReference type="InterPro" id="IPR002104">
    <property type="entry name" value="Integrase_catalytic"/>
</dbReference>
<evidence type="ECO:0000313" key="7">
    <source>
        <dbReference type="Proteomes" id="UP000236311"/>
    </source>
</evidence>
<evidence type="ECO:0000256" key="1">
    <source>
        <dbReference type="ARBA" id="ARBA00008857"/>
    </source>
</evidence>
<dbReference type="PANTHER" id="PTHR30349:SF64">
    <property type="entry name" value="PROPHAGE INTEGRASE INTD-RELATED"/>
    <property type="match status" value="1"/>
</dbReference>
<dbReference type="CDD" id="cd00397">
    <property type="entry name" value="DNA_BRE_C"/>
    <property type="match status" value="1"/>
</dbReference>
<dbReference type="RefSeq" id="WP_103242257.1">
    <property type="nucleotide sequence ID" value="NZ_JANJZD010000051.1"/>
</dbReference>
<protein>
    <submittedName>
        <fullName evidence="6">Tyrosine recombinase XerC</fullName>
    </submittedName>
</protein>
<dbReference type="Pfam" id="PF00589">
    <property type="entry name" value="Phage_integrase"/>
    <property type="match status" value="1"/>
</dbReference>